<dbReference type="NCBIfam" id="TIGR01959">
    <property type="entry name" value="nuoF_fam"/>
    <property type="match status" value="1"/>
</dbReference>
<comment type="cofactor">
    <cofactor evidence="1 12">
        <name>FMN</name>
        <dbReference type="ChEBI" id="CHEBI:58210"/>
    </cofactor>
</comment>
<dbReference type="SUPFAM" id="SSF142984">
    <property type="entry name" value="Nqo1 middle domain-like"/>
    <property type="match status" value="1"/>
</dbReference>
<name>A0A538TM78_UNCEI</name>
<dbReference type="GO" id="GO:0051287">
    <property type="term" value="F:NAD binding"/>
    <property type="evidence" value="ECO:0007669"/>
    <property type="project" value="UniProtKB-UniRule"/>
</dbReference>
<dbReference type="Pfam" id="PF10531">
    <property type="entry name" value="SLBB"/>
    <property type="match status" value="1"/>
</dbReference>
<dbReference type="NCBIfam" id="NF010120">
    <property type="entry name" value="PRK13596.1"/>
    <property type="match status" value="1"/>
</dbReference>
<dbReference type="GO" id="GO:0003954">
    <property type="term" value="F:NADH dehydrogenase activity"/>
    <property type="evidence" value="ECO:0007669"/>
    <property type="project" value="TreeGrafter"/>
</dbReference>
<evidence type="ECO:0000256" key="8">
    <source>
        <dbReference type="ARBA" id="ARBA00022967"/>
    </source>
</evidence>
<keyword evidence="6 12" id="KW-0288">FMN</keyword>
<keyword evidence="11 12" id="KW-0520">NAD</keyword>
<keyword evidence="8" id="KW-1278">Translocase</keyword>
<dbReference type="Pfam" id="PF01512">
    <property type="entry name" value="Complex1_51K"/>
    <property type="match status" value="1"/>
</dbReference>
<dbReference type="InterPro" id="IPR019575">
    <property type="entry name" value="Nuop51_4Fe4S-bd"/>
</dbReference>
<feature type="domain" description="NADH-ubiquinone oxidoreductase 51kDa subunit iron-sulphur binding" evidence="13">
    <location>
        <begin position="328"/>
        <end position="373"/>
    </location>
</feature>
<dbReference type="Pfam" id="PF10589">
    <property type="entry name" value="NADH_4Fe-4S"/>
    <property type="match status" value="1"/>
</dbReference>
<dbReference type="Gene3D" id="6.10.250.1450">
    <property type="match status" value="1"/>
</dbReference>
<dbReference type="FunFam" id="3.40.50.11540:FF:000001">
    <property type="entry name" value="NADH dehydrogenase [ubiquinone] flavoprotein 1, mitochondrial"/>
    <property type="match status" value="1"/>
</dbReference>
<dbReference type="GO" id="GO:0010181">
    <property type="term" value="F:FMN binding"/>
    <property type="evidence" value="ECO:0007669"/>
    <property type="project" value="InterPro"/>
</dbReference>
<evidence type="ECO:0000256" key="12">
    <source>
        <dbReference type="RuleBase" id="RU364066"/>
    </source>
</evidence>
<dbReference type="GO" id="GO:0046872">
    <property type="term" value="F:metal ion binding"/>
    <property type="evidence" value="ECO:0007669"/>
    <property type="project" value="UniProtKB-KW"/>
</dbReference>
<dbReference type="SMART" id="SM00928">
    <property type="entry name" value="NADH_4Fe-4S"/>
    <property type="match status" value="1"/>
</dbReference>
<proteinExistence type="inferred from homology"/>
<reference evidence="14 15" key="1">
    <citation type="journal article" date="2019" name="Nat. Microbiol.">
        <title>Mediterranean grassland soil C-N compound turnover is dependent on rainfall and depth, and is mediated by genomically divergent microorganisms.</title>
        <authorList>
            <person name="Diamond S."/>
            <person name="Andeer P.F."/>
            <person name="Li Z."/>
            <person name="Crits-Christoph A."/>
            <person name="Burstein D."/>
            <person name="Anantharaman K."/>
            <person name="Lane K.R."/>
            <person name="Thomas B.C."/>
            <person name="Pan C."/>
            <person name="Northen T.R."/>
            <person name="Banfield J.F."/>
        </authorList>
    </citation>
    <scope>NUCLEOTIDE SEQUENCE [LARGE SCALE GENOMIC DNA]</scope>
    <source>
        <strain evidence="14">WS_9</strain>
    </source>
</reference>
<dbReference type="GO" id="GO:0008137">
    <property type="term" value="F:NADH dehydrogenase (ubiquinone) activity"/>
    <property type="evidence" value="ECO:0007669"/>
    <property type="project" value="InterPro"/>
</dbReference>
<keyword evidence="4 12" id="KW-0004">4Fe-4S</keyword>
<comment type="catalytic activity">
    <reaction evidence="12">
        <text>a quinone + NADH + 5 H(+)(in) = a quinol + NAD(+) + 4 H(+)(out)</text>
        <dbReference type="Rhea" id="RHEA:57888"/>
        <dbReference type="ChEBI" id="CHEBI:15378"/>
        <dbReference type="ChEBI" id="CHEBI:24646"/>
        <dbReference type="ChEBI" id="CHEBI:57540"/>
        <dbReference type="ChEBI" id="CHEBI:57945"/>
        <dbReference type="ChEBI" id="CHEBI:132124"/>
    </reaction>
</comment>
<dbReference type="InterPro" id="IPR001949">
    <property type="entry name" value="NADH-UbQ_OxRdtase_51kDa_CS"/>
</dbReference>
<comment type="caution">
    <text evidence="14">The sequence shown here is derived from an EMBL/GenBank/DDBJ whole genome shotgun (WGS) entry which is preliminary data.</text>
</comment>
<dbReference type="PANTHER" id="PTHR11780:SF10">
    <property type="entry name" value="NADH DEHYDROGENASE [UBIQUINONE] FLAVOPROTEIN 1, MITOCHONDRIAL"/>
    <property type="match status" value="1"/>
</dbReference>
<dbReference type="EMBL" id="VBOZ01000017">
    <property type="protein sequence ID" value="TMQ64705.1"/>
    <property type="molecule type" value="Genomic_DNA"/>
</dbReference>
<evidence type="ECO:0000256" key="4">
    <source>
        <dbReference type="ARBA" id="ARBA00022485"/>
    </source>
</evidence>
<evidence type="ECO:0000256" key="6">
    <source>
        <dbReference type="ARBA" id="ARBA00022643"/>
    </source>
</evidence>
<dbReference type="InterPro" id="IPR050837">
    <property type="entry name" value="ComplexI_51kDa_subunit"/>
</dbReference>
<dbReference type="Gene3D" id="1.20.1440.230">
    <property type="entry name" value="NADH-ubiquinone oxidoreductase 51kDa subunit, iron-sulphur binding domain"/>
    <property type="match status" value="1"/>
</dbReference>
<dbReference type="FunFam" id="1.20.1440.230:FF:000001">
    <property type="entry name" value="Mitochondrial NADH dehydrogenase flavoprotein 1"/>
    <property type="match status" value="1"/>
</dbReference>
<evidence type="ECO:0000256" key="1">
    <source>
        <dbReference type="ARBA" id="ARBA00001917"/>
    </source>
</evidence>
<comment type="cofactor">
    <cofactor evidence="2 12">
        <name>[4Fe-4S] cluster</name>
        <dbReference type="ChEBI" id="CHEBI:49883"/>
    </cofactor>
</comment>
<keyword evidence="12" id="KW-0874">Quinone</keyword>
<gene>
    <name evidence="14" type="primary">nuoF</name>
    <name evidence="14" type="ORF">E6K79_06615</name>
</gene>
<evidence type="ECO:0000256" key="5">
    <source>
        <dbReference type="ARBA" id="ARBA00022630"/>
    </source>
</evidence>
<evidence type="ECO:0000256" key="2">
    <source>
        <dbReference type="ARBA" id="ARBA00001966"/>
    </source>
</evidence>
<keyword evidence="10 12" id="KW-0411">Iron-sulfur</keyword>
<dbReference type="Gene3D" id="3.40.50.11540">
    <property type="entry name" value="NADH-ubiquinone oxidoreductase 51kDa subunit"/>
    <property type="match status" value="1"/>
</dbReference>
<keyword evidence="9 12" id="KW-0408">Iron</keyword>
<dbReference type="PROSITE" id="PS00645">
    <property type="entry name" value="COMPLEX1_51K_2"/>
    <property type="match status" value="1"/>
</dbReference>
<evidence type="ECO:0000256" key="10">
    <source>
        <dbReference type="ARBA" id="ARBA00023014"/>
    </source>
</evidence>
<dbReference type="GO" id="GO:0048038">
    <property type="term" value="F:quinone binding"/>
    <property type="evidence" value="ECO:0007669"/>
    <property type="project" value="UniProtKB-KW"/>
</dbReference>
<evidence type="ECO:0000259" key="13">
    <source>
        <dbReference type="SMART" id="SM00928"/>
    </source>
</evidence>
<dbReference type="InterPro" id="IPR037225">
    <property type="entry name" value="Nuo51_FMN-bd_sf"/>
</dbReference>
<dbReference type="EC" id="7.1.1.-" evidence="12"/>
<organism evidence="14 15">
    <name type="scientific">Eiseniibacteriota bacterium</name>
    <dbReference type="NCBI Taxonomy" id="2212470"/>
    <lineage>
        <taxon>Bacteria</taxon>
        <taxon>Candidatus Eiseniibacteriota</taxon>
    </lineage>
</organism>
<dbReference type="InterPro" id="IPR011538">
    <property type="entry name" value="Nuo51_FMN-bd"/>
</dbReference>
<evidence type="ECO:0000313" key="14">
    <source>
        <dbReference type="EMBL" id="TMQ64705.1"/>
    </source>
</evidence>
<dbReference type="AlphaFoldDB" id="A0A538TM78"/>
<dbReference type="SUPFAM" id="SSF142019">
    <property type="entry name" value="Nqo1 FMN-binding domain-like"/>
    <property type="match status" value="1"/>
</dbReference>
<dbReference type="InterPro" id="IPR037207">
    <property type="entry name" value="Nuop51_4Fe4S-bd_sf"/>
</dbReference>
<accession>A0A538TM78</accession>
<dbReference type="SUPFAM" id="SSF140490">
    <property type="entry name" value="Nqo1C-terminal domain-like"/>
    <property type="match status" value="1"/>
</dbReference>
<keyword evidence="14" id="KW-0560">Oxidoreductase</keyword>
<comment type="similarity">
    <text evidence="3 12">Belongs to the complex I 51 kDa subunit family.</text>
</comment>
<evidence type="ECO:0000313" key="15">
    <source>
        <dbReference type="Proteomes" id="UP000317691"/>
    </source>
</evidence>
<keyword evidence="5 12" id="KW-0285">Flavoprotein</keyword>
<dbReference type="GO" id="GO:0051539">
    <property type="term" value="F:4 iron, 4 sulfur cluster binding"/>
    <property type="evidence" value="ECO:0007669"/>
    <property type="project" value="UniProtKB-UniRule"/>
</dbReference>
<dbReference type="InterPro" id="IPR011537">
    <property type="entry name" value="NADH-UbQ_OxRdtase_suF"/>
</dbReference>
<dbReference type="PANTHER" id="PTHR11780">
    <property type="entry name" value="NADH-UBIQUINONE OXIDOREDUCTASE FLAVOPROTEIN 1 NDUFV1"/>
    <property type="match status" value="1"/>
</dbReference>
<evidence type="ECO:0000256" key="7">
    <source>
        <dbReference type="ARBA" id="ARBA00022723"/>
    </source>
</evidence>
<protein>
    <recommendedName>
        <fullName evidence="12">NADH-quinone oxidoreductase subunit F</fullName>
        <ecNumber evidence="12">7.1.1.-</ecNumber>
    </recommendedName>
</protein>
<comment type="function">
    <text evidence="12">NDH-1 shuttles electrons from NADH, via FMN and iron-sulfur (Fe-S) centers, to quinones in the respiratory chain.</text>
</comment>
<evidence type="ECO:0000256" key="9">
    <source>
        <dbReference type="ARBA" id="ARBA00023004"/>
    </source>
</evidence>
<sequence length="427" mass="45864">MSANGRVLMATVDLPGSHTLEVYRKHGGYEALAAALTKQPEEIIDVVKRSGLRGRGGAGFPTGTKWGFVPKSTDKPKYLCVNADESEPGAFKDRLLCAKDPHQVLEGTVIGAYAIGARRAYIYIRGEFAEEARILQSAIDEARAAGLVGKNILNSGFDCDVVMYLGAGAYICGEETGLIESIEGKRGEPRLKPPFPAVVGLFGCPTVVNNVETLACVPHIVKRGWEWFASIGPERNSGPKLYGLSGHVNRPGVYEAPMGIPLRALIEEYGGGVPGGRPVKGVIPGGASCPVLTGDEIDIPMDFDSLTRAGSLFGTGTPIVMDDTTCMVRAAWITARFFAHESCGQCTPCREGCGWLQRLLWKIETGNGVERDLDILLSVTDEIEGNTICALGDAAAWPARGFAKKFRDEFLQHIREKRCPIGSGSLH</sequence>
<dbReference type="GO" id="GO:0045333">
    <property type="term" value="P:cellular respiration"/>
    <property type="evidence" value="ECO:0007669"/>
    <property type="project" value="TreeGrafter"/>
</dbReference>
<evidence type="ECO:0000256" key="3">
    <source>
        <dbReference type="ARBA" id="ARBA00007523"/>
    </source>
</evidence>
<keyword evidence="7 12" id="KW-0479">Metal-binding</keyword>
<dbReference type="Gene3D" id="3.10.20.600">
    <property type="match status" value="1"/>
</dbReference>
<dbReference type="Proteomes" id="UP000317691">
    <property type="component" value="Unassembled WGS sequence"/>
</dbReference>
<dbReference type="InterPro" id="IPR019554">
    <property type="entry name" value="Soluble_ligand-bd"/>
</dbReference>
<evidence type="ECO:0000256" key="11">
    <source>
        <dbReference type="ARBA" id="ARBA00023027"/>
    </source>
</evidence>